<dbReference type="Pfam" id="PF13411">
    <property type="entry name" value="MerR_1"/>
    <property type="match status" value="1"/>
</dbReference>
<dbReference type="InterPro" id="IPR000551">
    <property type="entry name" value="MerR-type_HTH_dom"/>
</dbReference>
<evidence type="ECO:0000259" key="3">
    <source>
        <dbReference type="PROSITE" id="PS50937"/>
    </source>
</evidence>
<protein>
    <submittedName>
        <fullName evidence="4">MerR family transcriptional regulator</fullName>
    </submittedName>
</protein>
<reference evidence="4" key="1">
    <citation type="submission" date="2021-04" db="EMBL/GenBank/DDBJ databases">
        <title>Genomic analysis of electroactive and textile dye degrading Bacillus circulans strain: DC10 isolated from constructed wetland-microbial fuel cells treating textile dye wastewaters.</title>
        <authorList>
            <person name="Patel D.U."/>
            <person name="Desai C.R."/>
        </authorList>
    </citation>
    <scope>NUCLEOTIDE SEQUENCE</scope>
    <source>
        <strain evidence="4">DC10</strain>
    </source>
</reference>
<evidence type="ECO:0000256" key="2">
    <source>
        <dbReference type="SAM" id="Coils"/>
    </source>
</evidence>
<dbReference type="AlphaFoldDB" id="A0A941GAD1"/>
<dbReference type="CDD" id="cd01109">
    <property type="entry name" value="HTH_YyaN"/>
    <property type="match status" value="1"/>
</dbReference>
<accession>A0A941GAD1</accession>
<dbReference type="PANTHER" id="PTHR30204:SF82">
    <property type="entry name" value="TRANSCRIPTIONAL REGULATOR, MERR FAMILY"/>
    <property type="match status" value="1"/>
</dbReference>
<organism evidence="4">
    <name type="scientific">Niallia circulans</name>
    <name type="common">Bacillus circulans</name>
    <dbReference type="NCBI Taxonomy" id="1397"/>
    <lineage>
        <taxon>Bacteria</taxon>
        <taxon>Bacillati</taxon>
        <taxon>Bacillota</taxon>
        <taxon>Bacilli</taxon>
        <taxon>Bacillales</taxon>
        <taxon>Bacillaceae</taxon>
        <taxon>Niallia</taxon>
    </lineage>
</organism>
<keyword evidence="2" id="KW-0175">Coiled coil</keyword>
<evidence type="ECO:0000313" key="4">
    <source>
        <dbReference type="EMBL" id="MBR8669026.1"/>
    </source>
</evidence>
<name>A0A941GAD1_NIACI</name>
<gene>
    <name evidence="4" type="ORF">KD144_05675</name>
</gene>
<keyword evidence="1" id="KW-0238">DNA-binding</keyword>
<feature type="coiled-coil region" evidence="2">
    <location>
        <begin position="96"/>
        <end position="123"/>
    </location>
</feature>
<dbReference type="InterPro" id="IPR009061">
    <property type="entry name" value="DNA-bd_dom_put_sf"/>
</dbReference>
<dbReference type="EMBL" id="JAGTPX010000004">
    <property type="protein sequence ID" value="MBR8669026.1"/>
    <property type="molecule type" value="Genomic_DNA"/>
</dbReference>
<dbReference type="Gene3D" id="1.10.1660.10">
    <property type="match status" value="1"/>
</dbReference>
<proteinExistence type="predicted"/>
<dbReference type="InterPro" id="IPR047057">
    <property type="entry name" value="MerR_fam"/>
</dbReference>
<feature type="domain" description="HTH merR-type" evidence="3">
    <location>
        <begin position="1"/>
        <end position="70"/>
    </location>
</feature>
<evidence type="ECO:0000256" key="1">
    <source>
        <dbReference type="ARBA" id="ARBA00023125"/>
    </source>
</evidence>
<sequence>MQYFIGEFSKVIGLSIDTLRYYEKEKLIYPKRDQNNRRIYTDEDKSWLLFILKLKETAMPIKQIKEYARLRYEGAQTAEERMQILFSHRKMILEQRHKLNVNLEHLDLKIINYQNQLKNSQSKGSPH</sequence>
<dbReference type="RefSeq" id="WP_212117714.1">
    <property type="nucleotide sequence ID" value="NZ_JAGTPX020000004.1"/>
</dbReference>
<dbReference type="SUPFAM" id="SSF46955">
    <property type="entry name" value="Putative DNA-binding domain"/>
    <property type="match status" value="1"/>
</dbReference>
<dbReference type="PANTHER" id="PTHR30204">
    <property type="entry name" value="REDOX-CYCLING DRUG-SENSING TRANSCRIPTIONAL ACTIVATOR SOXR"/>
    <property type="match status" value="1"/>
</dbReference>
<dbReference type="GO" id="GO:0003677">
    <property type="term" value="F:DNA binding"/>
    <property type="evidence" value="ECO:0007669"/>
    <property type="project" value="UniProtKB-KW"/>
</dbReference>
<dbReference type="SMART" id="SM00422">
    <property type="entry name" value="HTH_MERR"/>
    <property type="match status" value="1"/>
</dbReference>
<dbReference type="PROSITE" id="PS50937">
    <property type="entry name" value="HTH_MERR_2"/>
    <property type="match status" value="1"/>
</dbReference>
<comment type="caution">
    <text evidence="4">The sequence shown here is derived from an EMBL/GenBank/DDBJ whole genome shotgun (WGS) entry which is preliminary data.</text>
</comment>
<dbReference type="GO" id="GO:0003700">
    <property type="term" value="F:DNA-binding transcription factor activity"/>
    <property type="evidence" value="ECO:0007669"/>
    <property type="project" value="InterPro"/>
</dbReference>